<dbReference type="InterPro" id="IPR045357">
    <property type="entry name" value="Aminopeptidase_N-like_N"/>
</dbReference>
<evidence type="ECO:0000313" key="4">
    <source>
        <dbReference type="Proteomes" id="UP000078541"/>
    </source>
</evidence>
<proteinExistence type="predicted"/>
<dbReference type="GO" id="GO:0006508">
    <property type="term" value="P:proteolysis"/>
    <property type="evidence" value="ECO:0007669"/>
    <property type="project" value="TreeGrafter"/>
</dbReference>
<dbReference type="GO" id="GO:0016020">
    <property type="term" value="C:membrane"/>
    <property type="evidence" value="ECO:0007669"/>
    <property type="project" value="TreeGrafter"/>
</dbReference>
<dbReference type="GO" id="GO:0043171">
    <property type="term" value="P:peptide catabolic process"/>
    <property type="evidence" value="ECO:0007669"/>
    <property type="project" value="TreeGrafter"/>
</dbReference>
<evidence type="ECO:0000256" key="1">
    <source>
        <dbReference type="SAM" id="SignalP"/>
    </source>
</evidence>
<dbReference type="Gene3D" id="2.60.40.1730">
    <property type="entry name" value="tricorn interacting facor f3 domain"/>
    <property type="match status" value="1"/>
</dbReference>
<dbReference type="GO" id="GO:0070006">
    <property type="term" value="F:metalloaminopeptidase activity"/>
    <property type="evidence" value="ECO:0007669"/>
    <property type="project" value="TreeGrafter"/>
</dbReference>
<sequence>MYSDIIISNHFPFFLLILIIFFALNLTCAHDNDGTNKNENSNHISARYRLPKEIVPISYDLSIYTHPIDVDYDGHVRIILQVLEKTNFIVLHTDALKIQTNASLFDRSGRLTRILRYTHDEDTQMLTIKLERALDLAKYTLEVSFKGRIANDVFGFYASLYEVDGRLR</sequence>
<dbReference type="GO" id="GO:0005615">
    <property type="term" value="C:extracellular space"/>
    <property type="evidence" value="ECO:0007669"/>
    <property type="project" value="TreeGrafter"/>
</dbReference>
<dbReference type="PANTHER" id="PTHR11533">
    <property type="entry name" value="PROTEASE M1 ZINC METALLOPROTEASE"/>
    <property type="match status" value="1"/>
</dbReference>
<keyword evidence="3" id="KW-0031">Aminopeptidase</keyword>
<protein>
    <submittedName>
        <fullName evidence="3">Leucyl-cystinyl aminopeptidase</fullName>
    </submittedName>
</protein>
<dbReference type="GO" id="GO:0005737">
    <property type="term" value="C:cytoplasm"/>
    <property type="evidence" value="ECO:0007669"/>
    <property type="project" value="TreeGrafter"/>
</dbReference>
<name>A0A195EZQ9_9HYME</name>
<dbReference type="PANTHER" id="PTHR11533:SF301">
    <property type="entry name" value="AMINOPEPTIDASE"/>
    <property type="match status" value="1"/>
</dbReference>
<organism evidence="3 4">
    <name type="scientific">Trachymyrmex septentrionalis</name>
    <dbReference type="NCBI Taxonomy" id="34720"/>
    <lineage>
        <taxon>Eukaryota</taxon>
        <taxon>Metazoa</taxon>
        <taxon>Ecdysozoa</taxon>
        <taxon>Arthropoda</taxon>
        <taxon>Hexapoda</taxon>
        <taxon>Insecta</taxon>
        <taxon>Pterygota</taxon>
        <taxon>Neoptera</taxon>
        <taxon>Endopterygota</taxon>
        <taxon>Hymenoptera</taxon>
        <taxon>Apocrita</taxon>
        <taxon>Aculeata</taxon>
        <taxon>Formicoidea</taxon>
        <taxon>Formicidae</taxon>
        <taxon>Myrmicinae</taxon>
        <taxon>Trachymyrmex</taxon>
    </lineage>
</organism>
<gene>
    <name evidence="3" type="ORF">ALC56_12313</name>
</gene>
<dbReference type="GO" id="GO:0008270">
    <property type="term" value="F:zinc ion binding"/>
    <property type="evidence" value="ECO:0007669"/>
    <property type="project" value="TreeGrafter"/>
</dbReference>
<dbReference type="SUPFAM" id="SSF63737">
    <property type="entry name" value="Leukotriene A4 hydrolase N-terminal domain"/>
    <property type="match status" value="1"/>
</dbReference>
<accession>A0A195EZQ9</accession>
<evidence type="ECO:0000259" key="2">
    <source>
        <dbReference type="Pfam" id="PF17900"/>
    </source>
</evidence>
<dbReference type="Proteomes" id="UP000078541">
    <property type="component" value="Unassembled WGS sequence"/>
</dbReference>
<feature type="domain" description="Aminopeptidase N-like N-terminal" evidence="2">
    <location>
        <begin position="55"/>
        <end position="166"/>
    </location>
</feature>
<dbReference type="InterPro" id="IPR042097">
    <property type="entry name" value="Aminopeptidase_N-like_N_sf"/>
</dbReference>
<dbReference type="GO" id="GO:0042277">
    <property type="term" value="F:peptide binding"/>
    <property type="evidence" value="ECO:0007669"/>
    <property type="project" value="TreeGrafter"/>
</dbReference>
<feature type="signal peptide" evidence="1">
    <location>
        <begin position="1"/>
        <end position="29"/>
    </location>
</feature>
<dbReference type="STRING" id="34720.A0A195EZQ9"/>
<evidence type="ECO:0000313" key="3">
    <source>
        <dbReference type="EMBL" id="KYN33601.1"/>
    </source>
</evidence>
<keyword evidence="3" id="KW-0378">Hydrolase</keyword>
<dbReference type="AlphaFoldDB" id="A0A195EZQ9"/>
<dbReference type="InterPro" id="IPR050344">
    <property type="entry name" value="Peptidase_M1_aminopeptidases"/>
</dbReference>
<keyword evidence="1" id="KW-0732">Signal</keyword>
<keyword evidence="4" id="KW-1185">Reference proteome</keyword>
<feature type="chain" id="PRO_5008271081" evidence="1">
    <location>
        <begin position="30"/>
        <end position="168"/>
    </location>
</feature>
<reference evidence="3 4" key="1">
    <citation type="submission" date="2016-03" db="EMBL/GenBank/DDBJ databases">
        <title>Trachymyrmex septentrionalis WGS genome.</title>
        <authorList>
            <person name="Nygaard S."/>
            <person name="Hu H."/>
            <person name="Boomsma J."/>
            <person name="Zhang G."/>
        </authorList>
    </citation>
    <scope>NUCLEOTIDE SEQUENCE [LARGE SCALE GENOMIC DNA]</scope>
    <source>
        <strain evidence="3">Tsep2-gDNA-1</strain>
        <tissue evidence="3">Whole body</tissue>
    </source>
</reference>
<dbReference type="Pfam" id="PF17900">
    <property type="entry name" value="Peptidase_M1_N"/>
    <property type="match status" value="1"/>
</dbReference>
<dbReference type="EMBL" id="KQ981905">
    <property type="protein sequence ID" value="KYN33601.1"/>
    <property type="molecule type" value="Genomic_DNA"/>
</dbReference>
<keyword evidence="3" id="KW-0645">Protease</keyword>